<accession>A0A1U7NG46</accession>
<evidence type="ECO:0000256" key="2">
    <source>
        <dbReference type="SAM" id="Phobius"/>
    </source>
</evidence>
<keyword evidence="2" id="KW-1133">Transmembrane helix</keyword>
<dbReference type="EMBL" id="MPJW01000127">
    <property type="protein sequence ID" value="OLU39723.1"/>
    <property type="molecule type" value="Genomic_DNA"/>
</dbReference>
<dbReference type="Gene3D" id="3.40.630.190">
    <property type="entry name" value="LCP protein"/>
    <property type="match status" value="1"/>
</dbReference>
<organism evidence="4 5">
    <name type="scientific">Ileibacterium valens</name>
    <dbReference type="NCBI Taxonomy" id="1862668"/>
    <lineage>
        <taxon>Bacteria</taxon>
        <taxon>Bacillati</taxon>
        <taxon>Bacillota</taxon>
        <taxon>Erysipelotrichia</taxon>
        <taxon>Erysipelotrichales</taxon>
        <taxon>Erysipelotrichaceae</taxon>
        <taxon>Ileibacterium</taxon>
    </lineage>
</organism>
<evidence type="ECO:0000259" key="3">
    <source>
        <dbReference type="Pfam" id="PF03816"/>
    </source>
</evidence>
<dbReference type="InterPro" id="IPR004474">
    <property type="entry name" value="LytR_CpsA_psr"/>
</dbReference>
<reference evidence="4 5" key="1">
    <citation type="submission" date="2016-11" db="EMBL/GenBank/DDBJ databases">
        <title>Description of two novel members of the family Erysipelotrichaceae: Ileibacterium lipovorans gen. nov., sp. nov. and Dubosiella newyorkensis, gen. nov., sp. nov.</title>
        <authorList>
            <person name="Cox L.M."/>
            <person name="Sohn J."/>
            <person name="Tyrrell K.L."/>
            <person name="Citron D.M."/>
            <person name="Lawson P.A."/>
            <person name="Patel N.B."/>
            <person name="Iizumi T."/>
            <person name="Perez-Perez G.I."/>
            <person name="Goldstein E.J."/>
            <person name="Blaser M.J."/>
        </authorList>
    </citation>
    <scope>NUCLEOTIDE SEQUENCE [LARGE SCALE GENOMIC DNA]</scope>
    <source>
        <strain evidence="4 5">NYU-BL-A3</strain>
    </source>
</reference>
<gene>
    <name evidence="4" type="ORF">BO222_06240</name>
</gene>
<feature type="transmembrane region" description="Helical" evidence="2">
    <location>
        <begin position="37"/>
        <end position="57"/>
    </location>
</feature>
<comment type="similarity">
    <text evidence="1">Belongs to the LytR/CpsA/Psr (LCP) family.</text>
</comment>
<dbReference type="RefSeq" id="WP_075819378.1">
    <property type="nucleotide sequence ID" value="NZ_CAPNHH010000159.1"/>
</dbReference>
<evidence type="ECO:0000313" key="4">
    <source>
        <dbReference type="EMBL" id="OLU39723.1"/>
    </source>
</evidence>
<dbReference type="Proteomes" id="UP000186341">
    <property type="component" value="Unassembled WGS sequence"/>
</dbReference>
<dbReference type="Pfam" id="PF03816">
    <property type="entry name" value="LytR_cpsA_psr"/>
    <property type="match status" value="1"/>
</dbReference>
<proteinExistence type="inferred from homology"/>
<keyword evidence="2" id="KW-0812">Transmembrane</keyword>
<comment type="caution">
    <text evidence="4">The sequence shown here is derived from an EMBL/GenBank/DDBJ whole genome shotgun (WGS) entry which is preliminary data.</text>
</comment>
<dbReference type="PANTHER" id="PTHR33392:SF6">
    <property type="entry name" value="POLYISOPRENYL-TEICHOIC ACID--PEPTIDOGLYCAN TEICHOIC ACID TRANSFERASE TAGU"/>
    <property type="match status" value="1"/>
</dbReference>
<dbReference type="GeneID" id="82202803"/>
<dbReference type="InterPro" id="IPR050922">
    <property type="entry name" value="LytR/CpsA/Psr_CW_biosynth"/>
</dbReference>
<feature type="domain" description="Cell envelope-related transcriptional attenuator" evidence="3">
    <location>
        <begin position="244"/>
        <end position="393"/>
    </location>
</feature>
<feature type="transmembrane region" description="Helical" evidence="2">
    <location>
        <begin position="63"/>
        <end position="85"/>
    </location>
</feature>
<dbReference type="OrthoDB" id="27330at2"/>
<dbReference type="Gene3D" id="3.40.190.10">
    <property type="entry name" value="Periplasmic binding protein-like II"/>
    <property type="match status" value="1"/>
</dbReference>
<keyword evidence="5" id="KW-1185">Reference proteome</keyword>
<evidence type="ECO:0000313" key="5">
    <source>
        <dbReference type="Proteomes" id="UP000186341"/>
    </source>
</evidence>
<protein>
    <recommendedName>
        <fullName evidence="3">Cell envelope-related transcriptional attenuator domain-containing protein</fullName>
    </recommendedName>
</protein>
<sequence length="490" mass="53469">MKKAGTIAGIVMSAVLALTGAFFVYELFKLGMLPKSILLMLSIIIILLWAICSLVMIKNDIHIAWKVIAWILSAAILVSCGFGAYTVQSGNKAITEISIPEGKSGVSLYVLNNGMIHNEDGLKDRKIGVLTTMNPAGTQMVLDDLNQKEISIQQVEFTSSYKMAQALKGQSLDGMILDSGYIGTLSEMPDMENIGEEIIPIISLVYEPTEVKNEAESVNTALEPFTIYISGIDTRDNILYRNSRSDVNLIAAVNPTAHEVLLVSIPRDYYVETACAPEMGCMNGAMDKLTHTGLHGPETTEMTLEKLLGIDINYNIRVNFSSLKNVVNELGGITVNNPNNFSAQGYYFAPGEITLNGDEALAFVRERYSFSEGDRERGRNQMRVLSAIIRKALSPAILNNFNGILSSLSSSFVTNMTEQDIKELVAGQLQNGGDWKIYSYSLNGSGGTDYASELGDNAYVMYPNQATVDKGKADIQAVLNGEVPPYVNEQ</sequence>
<feature type="transmembrane region" description="Helical" evidence="2">
    <location>
        <begin position="6"/>
        <end position="25"/>
    </location>
</feature>
<dbReference type="PANTHER" id="PTHR33392">
    <property type="entry name" value="POLYISOPRENYL-TEICHOIC ACID--PEPTIDOGLYCAN TEICHOIC ACID TRANSFERASE TAGU"/>
    <property type="match status" value="1"/>
</dbReference>
<dbReference type="NCBIfam" id="TIGR00350">
    <property type="entry name" value="lytR_cpsA_psr"/>
    <property type="match status" value="1"/>
</dbReference>
<dbReference type="AlphaFoldDB" id="A0A1U7NG46"/>
<name>A0A1U7NG46_9FIRM</name>
<keyword evidence="2" id="KW-0472">Membrane</keyword>
<evidence type="ECO:0000256" key="1">
    <source>
        <dbReference type="ARBA" id="ARBA00006068"/>
    </source>
</evidence>